<dbReference type="Pfam" id="PF01637">
    <property type="entry name" value="ATPase_2"/>
    <property type="match status" value="1"/>
</dbReference>
<dbReference type="Pfam" id="PF03008">
    <property type="entry name" value="DUF234"/>
    <property type="match status" value="1"/>
</dbReference>
<reference evidence="4" key="1">
    <citation type="submission" date="2017-05" db="EMBL/GenBank/DDBJ databases">
        <authorList>
            <person name="Kirkegaard R."/>
            <person name="Mcilroy J S."/>
        </authorList>
    </citation>
    <scope>NUCLEOTIDE SEQUENCE [LARGE SCALE GENOMIC DNA]</scope>
</reference>
<dbReference type="SUPFAM" id="SSF52540">
    <property type="entry name" value="P-loop containing nucleoside triphosphate hydrolases"/>
    <property type="match status" value="1"/>
</dbReference>
<keyword evidence="4" id="KW-1185">Reference proteome</keyword>
<evidence type="ECO:0000259" key="1">
    <source>
        <dbReference type="Pfam" id="PF01637"/>
    </source>
</evidence>
<dbReference type="Gene3D" id="3.40.50.300">
    <property type="entry name" value="P-loop containing nucleotide triphosphate hydrolases"/>
    <property type="match status" value="1"/>
</dbReference>
<gene>
    <name evidence="3" type="ORF">CFX1CAM_0490</name>
</gene>
<organism evidence="3 4">
    <name type="scientific">Candidatus Brevifilum fermentans</name>
    <dbReference type="NCBI Taxonomy" id="1986204"/>
    <lineage>
        <taxon>Bacteria</taxon>
        <taxon>Bacillati</taxon>
        <taxon>Chloroflexota</taxon>
        <taxon>Anaerolineae</taxon>
        <taxon>Anaerolineales</taxon>
        <taxon>Anaerolineaceae</taxon>
        <taxon>Candidatus Brevifilum</taxon>
    </lineage>
</organism>
<dbReference type="SUPFAM" id="SSF52980">
    <property type="entry name" value="Restriction endonuclease-like"/>
    <property type="match status" value="1"/>
</dbReference>
<proteinExistence type="predicted"/>
<dbReference type="InterPro" id="IPR027417">
    <property type="entry name" value="P-loop_NTPase"/>
</dbReference>
<dbReference type="InterPro" id="IPR011579">
    <property type="entry name" value="ATPase_dom"/>
</dbReference>
<dbReference type="InterPro" id="IPR011335">
    <property type="entry name" value="Restrct_endonuc-II-like"/>
</dbReference>
<evidence type="ECO:0000313" key="3">
    <source>
        <dbReference type="EMBL" id="SMX53556.1"/>
    </source>
</evidence>
<dbReference type="GO" id="GO:0005524">
    <property type="term" value="F:ATP binding"/>
    <property type="evidence" value="ECO:0007669"/>
    <property type="project" value="InterPro"/>
</dbReference>
<dbReference type="OrthoDB" id="9813134at2"/>
<dbReference type="EMBL" id="LT859958">
    <property type="protein sequence ID" value="SMX53556.1"/>
    <property type="molecule type" value="Genomic_DNA"/>
</dbReference>
<dbReference type="PANTHER" id="PTHR34704:SF1">
    <property type="entry name" value="ATPASE"/>
    <property type="match status" value="1"/>
</dbReference>
<sequence length="469" mass="53601">MFINRKTELDLLKQCYRSNRAELFVLYGRRRVGKTELLHAFCADKPHIFFIATLSSDSEQLATFSQQVYGFTHAETPSGFTFPSWEAAFQALVDLPMQPKPIVILDEFTYLISGNKAIPSIVQKVWDEKLKNTQVMLVLCGSYIGMMEAEVLSYQAPLYGRRTASTLLQPMDLASSALFFPSYTTDEKFIAWAIIGGMPYYLRTFQDSQDVFANIRQHILDAQRGTLFNEPRFLLMEELREPRNYFSILRSIAQGRTRLSEITQGAGIGNVTTVARYLDILQQLRLITRRVPATETQPEKSKKGIYQIDDHFLRFWFRYVHPNQSSLDLGLADAILQQRIKPDLDHFIALAFEEAAITFTSQLAQAGELNFLPERIGGWWNRDAEIDVLAFNLSEKLALVGECKWTVHPVGVKVLDNLKQKAEILIKNHKIKQVKFALFSRNGFTAELEDRSKDEGIRLFTVDSLVSCL</sequence>
<dbReference type="RefSeq" id="WP_087861482.1">
    <property type="nucleotide sequence ID" value="NZ_LT859958.1"/>
</dbReference>
<dbReference type="SUPFAM" id="SSF46785">
    <property type="entry name" value="Winged helix' DNA-binding domain"/>
    <property type="match status" value="1"/>
</dbReference>
<dbReference type="InterPro" id="IPR004256">
    <property type="entry name" value="DUF234"/>
</dbReference>
<name>A0A1Y6K1X5_9CHLR</name>
<dbReference type="Proteomes" id="UP000195514">
    <property type="component" value="Chromosome I"/>
</dbReference>
<evidence type="ECO:0000259" key="2">
    <source>
        <dbReference type="Pfam" id="PF03008"/>
    </source>
</evidence>
<protein>
    <submittedName>
        <fullName evidence="3">ATPase</fullName>
    </submittedName>
</protein>
<dbReference type="KEGG" id="abat:CFX1CAM_0490"/>
<evidence type="ECO:0000313" key="4">
    <source>
        <dbReference type="Proteomes" id="UP000195514"/>
    </source>
</evidence>
<feature type="domain" description="DUF234" evidence="2">
    <location>
        <begin position="316"/>
        <end position="406"/>
    </location>
</feature>
<feature type="domain" description="ATPase" evidence="1">
    <location>
        <begin position="2"/>
        <end position="204"/>
    </location>
</feature>
<dbReference type="AlphaFoldDB" id="A0A1Y6K1X5"/>
<dbReference type="InterPro" id="IPR036390">
    <property type="entry name" value="WH_DNA-bd_sf"/>
</dbReference>
<accession>A0A1Y6K1X5</accession>
<dbReference type="PANTHER" id="PTHR34704">
    <property type="entry name" value="ATPASE"/>
    <property type="match status" value="1"/>
</dbReference>